<dbReference type="RefSeq" id="WP_126618323.1">
    <property type="nucleotide sequence ID" value="NZ_JBHUCY010000056.1"/>
</dbReference>
<comment type="catalytic activity">
    <reaction evidence="12">
        <text>a hydroperoxide + [thioredoxin]-dithiol = an alcohol + [thioredoxin]-disulfide + H2O</text>
        <dbReference type="Rhea" id="RHEA:62620"/>
        <dbReference type="Rhea" id="RHEA-COMP:10698"/>
        <dbReference type="Rhea" id="RHEA-COMP:10700"/>
        <dbReference type="ChEBI" id="CHEBI:15377"/>
        <dbReference type="ChEBI" id="CHEBI:29950"/>
        <dbReference type="ChEBI" id="CHEBI:30879"/>
        <dbReference type="ChEBI" id="CHEBI:35924"/>
        <dbReference type="ChEBI" id="CHEBI:50058"/>
        <dbReference type="EC" id="1.11.1.24"/>
    </reaction>
</comment>
<comment type="function">
    <text evidence="1">Thiol-specific peroxidase that catalyzes the reduction of hydrogen peroxide and organic hydroperoxides to water and alcohols, respectively. Plays a role in cell protection against oxidative stress by detoxifying peroxides and as sensor of hydrogen peroxide-mediated signaling events.</text>
</comment>
<dbReference type="Proteomes" id="UP000277007">
    <property type="component" value="Unassembled WGS sequence"/>
</dbReference>
<dbReference type="GO" id="GO:0034599">
    <property type="term" value="P:cellular response to oxidative stress"/>
    <property type="evidence" value="ECO:0007669"/>
    <property type="project" value="TreeGrafter"/>
</dbReference>
<evidence type="ECO:0000256" key="2">
    <source>
        <dbReference type="ARBA" id="ARBA00011245"/>
    </source>
</evidence>
<organism evidence="15 16">
    <name type="scientific">Azospirillum griseum</name>
    <dbReference type="NCBI Taxonomy" id="2496639"/>
    <lineage>
        <taxon>Bacteria</taxon>
        <taxon>Pseudomonadati</taxon>
        <taxon>Pseudomonadota</taxon>
        <taxon>Alphaproteobacteria</taxon>
        <taxon>Rhodospirillales</taxon>
        <taxon>Azospirillaceae</taxon>
        <taxon>Azospirillum</taxon>
    </lineage>
</organism>
<dbReference type="PANTHER" id="PTHR42801:SF4">
    <property type="entry name" value="AHPC_TSA FAMILY PROTEIN"/>
    <property type="match status" value="1"/>
</dbReference>
<evidence type="ECO:0000256" key="8">
    <source>
        <dbReference type="ARBA" id="ARBA00023284"/>
    </source>
</evidence>
<dbReference type="EC" id="1.11.1.24" evidence="3"/>
<dbReference type="CDD" id="cd03017">
    <property type="entry name" value="PRX_BCP"/>
    <property type="match status" value="1"/>
</dbReference>
<dbReference type="GO" id="GO:0005737">
    <property type="term" value="C:cytoplasm"/>
    <property type="evidence" value="ECO:0007669"/>
    <property type="project" value="TreeGrafter"/>
</dbReference>
<dbReference type="FunFam" id="3.40.30.10:FF:000007">
    <property type="entry name" value="Thioredoxin-dependent thiol peroxidase"/>
    <property type="match status" value="1"/>
</dbReference>
<proteinExistence type="inferred from homology"/>
<comment type="caution">
    <text evidence="15">The sequence shown here is derived from an EMBL/GenBank/DDBJ whole genome shotgun (WGS) entry which is preliminary data.</text>
</comment>
<keyword evidence="5" id="KW-0049">Antioxidant</keyword>
<dbReference type="PROSITE" id="PS51352">
    <property type="entry name" value="THIOREDOXIN_2"/>
    <property type="match status" value="1"/>
</dbReference>
<gene>
    <name evidence="15" type="ORF">EJ903_18830</name>
</gene>
<evidence type="ECO:0000256" key="5">
    <source>
        <dbReference type="ARBA" id="ARBA00022862"/>
    </source>
</evidence>
<dbReference type="PIRSF" id="PIRSF000239">
    <property type="entry name" value="AHPC"/>
    <property type="match status" value="1"/>
</dbReference>
<dbReference type="Gene3D" id="3.40.30.10">
    <property type="entry name" value="Glutaredoxin"/>
    <property type="match status" value="1"/>
</dbReference>
<evidence type="ECO:0000256" key="3">
    <source>
        <dbReference type="ARBA" id="ARBA00013017"/>
    </source>
</evidence>
<evidence type="ECO:0000313" key="15">
    <source>
        <dbReference type="EMBL" id="RTR17270.1"/>
    </source>
</evidence>
<evidence type="ECO:0000259" key="14">
    <source>
        <dbReference type="PROSITE" id="PS51352"/>
    </source>
</evidence>
<feature type="domain" description="Thioredoxin" evidence="14">
    <location>
        <begin position="3"/>
        <end position="154"/>
    </location>
</feature>
<evidence type="ECO:0000256" key="9">
    <source>
        <dbReference type="ARBA" id="ARBA00032824"/>
    </source>
</evidence>
<dbReference type="Pfam" id="PF00578">
    <property type="entry name" value="AhpC-TSA"/>
    <property type="match status" value="1"/>
</dbReference>
<evidence type="ECO:0000256" key="4">
    <source>
        <dbReference type="ARBA" id="ARBA00022559"/>
    </source>
</evidence>
<dbReference type="InterPro" id="IPR036249">
    <property type="entry name" value="Thioredoxin-like_sf"/>
</dbReference>
<evidence type="ECO:0000256" key="12">
    <source>
        <dbReference type="ARBA" id="ARBA00049091"/>
    </source>
</evidence>
<dbReference type="NCBIfam" id="NF006960">
    <property type="entry name" value="PRK09437.1"/>
    <property type="match status" value="1"/>
</dbReference>
<keyword evidence="6 15" id="KW-0560">Oxidoreductase</keyword>
<dbReference type="GO" id="GO:0008379">
    <property type="term" value="F:thioredoxin peroxidase activity"/>
    <property type="evidence" value="ECO:0007669"/>
    <property type="project" value="TreeGrafter"/>
</dbReference>
<sequence>MSVDVGTIAPDFTMPTDGGGSVTLSALRGKPVVLYFYPKDDTSGCTSEACGFRDQLPDFSAVDAVVIGVSKDSVASHDKFKAKYELPFTLASDTDGSVSEAYGVWVEKSMYGRKYMGLERATFLIGADGTVRNVWRKVKVTGHVAAVLKAVKAL</sequence>
<feature type="active site" description="Cysteine sulfenic acid (-SOH) intermediate; for peroxidase activity" evidence="13">
    <location>
        <position position="45"/>
    </location>
</feature>
<evidence type="ECO:0000256" key="7">
    <source>
        <dbReference type="ARBA" id="ARBA00023157"/>
    </source>
</evidence>
<dbReference type="InterPro" id="IPR024706">
    <property type="entry name" value="Peroxiredoxin_AhpC-typ"/>
</dbReference>
<keyword evidence="8" id="KW-0676">Redox-active center</keyword>
<evidence type="ECO:0000256" key="11">
    <source>
        <dbReference type="ARBA" id="ARBA00042639"/>
    </source>
</evidence>
<dbReference type="InterPro" id="IPR000866">
    <property type="entry name" value="AhpC/TSA"/>
</dbReference>
<dbReference type="InterPro" id="IPR050924">
    <property type="entry name" value="Peroxiredoxin_BCP/PrxQ"/>
</dbReference>
<evidence type="ECO:0000256" key="1">
    <source>
        <dbReference type="ARBA" id="ARBA00003330"/>
    </source>
</evidence>
<keyword evidence="4 15" id="KW-0575">Peroxidase</keyword>
<evidence type="ECO:0000256" key="6">
    <source>
        <dbReference type="ARBA" id="ARBA00023002"/>
    </source>
</evidence>
<dbReference type="GO" id="GO:0045454">
    <property type="term" value="P:cell redox homeostasis"/>
    <property type="evidence" value="ECO:0007669"/>
    <property type="project" value="TreeGrafter"/>
</dbReference>
<keyword evidence="7" id="KW-1015">Disulfide bond</keyword>
<dbReference type="OrthoDB" id="9812811at2"/>
<evidence type="ECO:0000313" key="16">
    <source>
        <dbReference type="Proteomes" id="UP000277007"/>
    </source>
</evidence>
<evidence type="ECO:0000256" key="13">
    <source>
        <dbReference type="PIRSR" id="PIRSR000239-1"/>
    </source>
</evidence>
<comment type="subunit">
    <text evidence="2">Monomer.</text>
</comment>
<dbReference type="SUPFAM" id="SSF52833">
    <property type="entry name" value="Thioredoxin-like"/>
    <property type="match status" value="1"/>
</dbReference>
<protein>
    <recommendedName>
        <fullName evidence="3">thioredoxin-dependent peroxiredoxin</fullName>
        <ecNumber evidence="3">1.11.1.24</ecNumber>
    </recommendedName>
    <alternativeName>
        <fullName evidence="9">Thioredoxin peroxidase</fullName>
    </alternativeName>
    <alternativeName>
        <fullName evidence="11">Thioredoxin-dependent peroxiredoxin Bcp</fullName>
    </alternativeName>
</protein>
<evidence type="ECO:0000256" key="10">
    <source>
        <dbReference type="ARBA" id="ARBA00038489"/>
    </source>
</evidence>
<comment type="similarity">
    <text evidence="10">Belongs to the peroxiredoxin family. BCP/PrxQ subfamily.</text>
</comment>
<accession>A0A3S0HYP3</accession>
<reference evidence="15 16" key="1">
    <citation type="submission" date="2018-12" db="EMBL/GenBank/DDBJ databases">
        <authorList>
            <person name="Yang Y."/>
        </authorList>
    </citation>
    <scope>NUCLEOTIDE SEQUENCE [LARGE SCALE GENOMIC DNA]</scope>
    <source>
        <strain evidence="15 16">L-25-5w-1</strain>
    </source>
</reference>
<dbReference type="InterPro" id="IPR013766">
    <property type="entry name" value="Thioredoxin_domain"/>
</dbReference>
<dbReference type="EMBL" id="RXMA01000020">
    <property type="protein sequence ID" value="RTR17270.1"/>
    <property type="molecule type" value="Genomic_DNA"/>
</dbReference>
<dbReference type="PANTHER" id="PTHR42801">
    <property type="entry name" value="THIOREDOXIN-DEPENDENT PEROXIDE REDUCTASE"/>
    <property type="match status" value="1"/>
</dbReference>
<keyword evidence="16" id="KW-1185">Reference proteome</keyword>
<dbReference type="AlphaFoldDB" id="A0A3S0HYP3"/>
<name>A0A3S0HYP3_9PROT</name>